<dbReference type="SUPFAM" id="SSF63829">
    <property type="entry name" value="Calcium-dependent phosphotriesterase"/>
    <property type="match status" value="1"/>
</dbReference>
<proteinExistence type="predicted"/>
<evidence type="ECO:0000313" key="5">
    <source>
        <dbReference type="Proteomes" id="UP000267900"/>
    </source>
</evidence>
<dbReference type="Pfam" id="PF10646">
    <property type="entry name" value="Germane"/>
    <property type="match status" value="1"/>
</dbReference>
<evidence type="ECO:0000259" key="3">
    <source>
        <dbReference type="SMART" id="SM00909"/>
    </source>
</evidence>
<evidence type="ECO:0000256" key="2">
    <source>
        <dbReference type="SAM" id="Phobius"/>
    </source>
</evidence>
<accession>A0A3Q9FZI8</accession>
<dbReference type="InterPro" id="IPR018910">
    <property type="entry name" value="LpqB_C"/>
</dbReference>
<feature type="region of interest" description="Disordered" evidence="1">
    <location>
        <begin position="1"/>
        <end position="29"/>
    </location>
</feature>
<dbReference type="Proteomes" id="UP000267900">
    <property type="component" value="Chromosome"/>
</dbReference>
<evidence type="ECO:0000256" key="1">
    <source>
        <dbReference type="SAM" id="MobiDB-lite"/>
    </source>
</evidence>
<dbReference type="Pfam" id="PF10647">
    <property type="entry name" value="Gmad1"/>
    <property type="match status" value="1"/>
</dbReference>
<keyword evidence="2" id="KW-0812">Transmembrane</keyword>
<dbReference type="InterPro" id="IPR019606">
    <property type="entry name" value="GerMN"/>
</dbReference>
<keyword evidence="5" id="KW-1185">Reference proteome</keyword>
<feature type="transmembrane region" description="Helical" evidence="2">
    <location>
        <begin position="34"/>
        <end position="54"/>
    </location>
</feature>
<dbReference type="AlphaFoldDB" id="A0A3Q9FZI8"/>
<dbReference type="Pfam" id="PF25976">
    <property type="entry name" value="LpqB_N"/>
    <property type="match status" value="1"/>
</dbReference>
<keyword evidence="2" id="KW-1133">Transmembrane helix</keyword>
<protein>
    <recommendedName>
        <fullName evidence="3">GerMN domain-containing protein</fullName>
    </recommendedName>
</protein>
<dbReference type="SMART" id="SM00909">
    <property type="entry name" value="Germane"/>
    <property type="match status" value="1"/>
</dbReference>
<gene>
    <name evidence="4" type="ORF">EKH77_12160</name>
</gene>
<dbReference type="InterPro" id="IPR059026">
    <property type="entry name" value="LpqB_N"/>
</dbReference>
<feature type="domain" description="GerMN" evidence="3">
    <location>
        <begin position="246"/>
        <end position="338"/>
    </location>
</feature>
<organism evidence="4 5">
    <name type="scientific">Streptomyces luteoverticillatus</name>
    <name type="common">Streptoverticillium luteoverticillatus</name>
    <dbReference type="NCBI Taxonomy" id="66425"/>
    <lineage>
        <taxon>Bacteria</taxon>
        <taxon>Bacillati</taxon>
        <taxon>Actinomycetota</taxon>
        <taxon>Actinomycetes</taxon>
        <taxon>Kitasatosporales</taxon>
        <taxon>Streptomycetaceae</taxon>
        <taxon>Streptomyces</taxon>
    </lineage>
</organism>
<evidence type="ECO:0000313" key="4">
    <source>
        <dbReference type="EMBL" id="AZQ75531.1"/>
    </source>
</evidence>
<dbReference type="OrthoDB" id="3226781at2"/>
<dbReference type="EMBL" id="CP034587">
    <property type="protein sequence ID" value="AZQ75531.1"/>
    <property type="molecule type" value="Genomic_DNA"/>
</dbReference>
<sequence length="633" mass="67011">MAGTVARPTPRATGAGPEATVTVRRKGTRPRRRFAGAGAVLVGGALLAGCASMPDGGEVKSVDSPQQRADADAQVRVYGVPPRKNEQPLELVMGFLEATTSDDTDYETARQYLAKGMRGRWDPSATTTVLSQTPQVRVERTGGDREPGYTVTLTGRRVATVDARHAYKPGEGEFKTQLHMAREDGEWRIDGLEPGLVLGVADFQRIYRSVNKYYFAELGQGASGAGKSREVLVADPVYLRKRIDPVTSTVKALLDGPTSWLDPVAATAFPTGTRLEDQRLSIDDSNGLKVRLNDKVAGANQDQCLRMAAQLLYTVQESAKATDVTLQREDGSRLCVLGKEQARYYAPDLTSGRPDRQYFVDGQHRMVSLADGDDEARRVAGPLGADGSAPLRSVAVDRTERRAAGVSANGQALYVASLQAGAPLGEARLTVRGGTGARTGLTAPSWDGLGDLWVADQDADRPRLLRLPGGTGAPEEIQVPGLDGGRITGLRIAADGVRIALLVTKGDHTVLRLGRVERRGGAGHNALSVQELRNVAPRLVDVNAVSWAGASRLLVAGNEQGGLQQLQYVETDGSQANGSGLPGITGVRGVAASENPGKAQALVAEGDGGVVRLLPDTNWKLVGKEGTAPVYPG</sequence>
<reference evidence="4 5" key="1">
    <citation type="submission" date="2018-12" db="EMBL/GenBank/DDBJ databases">
        <title>The whole draft genome of Streptomyce luteoverticillatus CGMCC 15060.</title>
        <authorList>
            <person name="Feng Z."/>
            <person name="Chen G."/>
            <person name="Zhang J."/>
            <person name="Zhu H."/>
            <person name="Yu X."/>
            <person name="Zhang W."/>
            <person name="Zhang X."/>
        </authorList>
    </citation>
    <scope>NUCLEOTIDE SEQUENCE [LARGE SCALE GENOMIC DNA]</scope>
    <source>
        <strain evidence="4 5">CGMCC 15060</strain>
    </source>
</reference>
<name>A0A3Q9FZI8_STRLT</name>
<keyword evidence="2" id="KW-0472">Membrane</keyword>